<reference evidence="2" key="1">
    <citation type="submission" date="2023-02" db="EMBL/GenBank/DDBJ databases">
        <title>Genome of toxic invasive species Heracleum sosnowskyi carries increased number of genes despite the absence of recent whole-genome duplications.</title>
        <authorList>
            <person name="Schelkunov M."/>
            <person name="Shtratnikova V."/>
            <person name="Makarenko M."/>
            <person name="Klepikova A."/>
            <person name="Omelchenko D."/>
            <person name="Novikova G."/>
            <person name="Obukhova E."/>
            <person name="Bogdanov V."/>
            <person name="Penin A."/>
            <person name="Logacheva M."/>
        </authorList>
    </citation>
    <scope>NUCLEOTIDE SEQUENCE</scope>
    <source>
        <strain evidence="2">Hsosn_3</strain>
        <tissue evidence="2">Leaf</tissue>
    </source>
</reference>
<protein>
    <submittedName>
        <fullName evidence="2">Uncharacterized protein</fullName>
    </submittedName>
</protein>
<feature type="compositionally biased region" description="Low complexity" evidence="1">
    <location>
        <begin position="84"/>
        <end position="103"/>
    </location>
</feature>
<organism evidence="2 3">
    <name type="scientific">Heracleum sosnowskyi</name>
    <dbReference type="NCBI Taxonomy" id="360622"/>
    <lineage>
        <taxon>Eukaryota</taxon>
        <taxon>Viridiplantae</taxon>
        <taxon>Streptophyta</taxon>
        <taxon>Embryophyta</taxon>
        <taxon>Tracheophyta</taxon>
        <taxon>Spermatophyta</taxon>
        <taxon>Magnoliopsida</taxon>
        <taxon>eudicotyledons</taxon>
        <taxon>Gunneridae</taxon>
        <taxon>Pentapetalae</taxon>
        <taxon>asterids</taxon>
        <taxon>campanulids</taxon>
        <taxon>Apiales</taxon>
        <taxon>Apiaceae</taxon>
        <taxon>Apioideae</taxon>
        <taxon>apioid superclade</taxon>
        <taxon>Tordylieae</taxon>
        <taxon>Tordyliinae</taxon>
        <taxon>Heracleum</taxon>
    </lineage>
</organism>
<name>A0AAD8I6D1_9APIA</name>
<gene>
    <name evidence="2" type="ORF">POM88_025447</name>
</gene>
<accession>A0AAD8I6D1</accession>
<reference evidence="2" key="2">
    <citation type="submission" date="2023-05" db="EMBL/GenBank/DDBJ databases">
        <authorList>
            <person name="Schelkunov M.I."/>
        </authorList>
    </citation>
    <scope>NUCLEOTIDE SEQUENCE</scope>
    <source>
        <strain evidence="2">Hsosn_3</strain>
        <tissue evidence="2">Leaf</tissue>
    </source>
</reference>
<evidence type="ECO:0000256" key="1">
    <source>
        <dbReference type="SAM" id="MobiDB-lite"/>
    </source>
</evidence>
<proteinExistence type="predicted"/>
<dbReference type="AlphaFoldDB" id="A0AAD8I6D1"/>
<evidence type="ECO:0000313" key="3">
    <source>
        <dbReference type="Proteomes" id="UP001237642"/>
    </source>
</evidence>
<evidence type="ECO:0000313" key="2">
    <source>
        <dbReference type="EMBL" id="KAK1378703.1"/>
    </source>
</evidence>
<sequence length="137" mass="14566">MSFVKHHCALLGIVGNQHHGEGGALTHAVGTEAKSTASFLIGLPIMPPGRRTTRSIVRNQQEIPTKDTDVRTSETKANTHSDAKTVQPTATTTPLPTENNNNARSDRKVNPRKATRGMGTSKIAKAAATGKLLETCS</sequence>
<comment type="caution">
    <text evidence="2">The sequence shown here is derived from an EMBL/GenBank/DDBJ whole genome shotgun (WGS) entry which is preliminary data.</text>
</comment>
<dbReference type="Proteomes" id="UP001237642">
    <property type="component" value="Unassembled WGS sequence"/>
</dbReference>
<keyword evidence="3" id="KW-1185">Reference proteome</keyword>
<dbReference type="EMBL" id="JAUIZM010000006">
    <property type="protein sequence ID" value="KAK1378703.1"/>
    <property type="molecule type" value="Genomic_DNA"/>
</dbReference>
<feature type="compositionally biased region" description="Basic and acidic residues" evidence="1">
    <location>
        <begin position="64"/>
        <end position="83"/>
    </location>
</feature>
<feature type="region of interest" description="Disordered" evidence="1">
    <location>
        <begin position="45"/>
        <end position="137"/>
    </location>
</feature>
<feature type="compositionally biased region" description="Polar residues" evidence="1">
    <location>
        <begin position="54"/>
        <end position="63"/>
    </location>
</feature>